<accession>A0A9D2H593</accession>
<name>A0A9D2H593_9MICO</name>
<proteinExistence type="predicted"/>
<comment type="caution">
    <text evidence="2">The sequence shown here is derived from an EMBL/GenBank/DDBJ whole genome shotgun (WGS) entry which is preliminary data.</text>
</comment>
<evidence type="ECO:0000313" key="3">
    <source>
        <dbReference type="Proteomes" id="UP000824220"/>
    </source>
</evidence>
<evidence type="ECO:0000256" key="1">
    <source>
        <dbReference type="SAM" id="SignalP"/>
    </source>
</evidence>
<reference evidence="2" key="1">
    <citation type="journal article" date="2021" name="PeerJ">
        <title>Extensive microbial diversity within the chicken gut microbiome revealed by metagenomics and culture.</title>
        <authorList>
            <person name="Gilroy R."/>
            <person name="Ravi A."/>
            <person name="Getino M."/>
            <person name="Pursley I."/>
            <person name="Horton D.L."/>
            <person name="Alikhan N.F."/>
            <person name="Baker D."/>
            <person name="Gharbi K."/>
            <person name="Hall N."/>
            <person name="Watson M."/>
            <person name="Adriaenssens E.M."/>
            <person name="Foster-Nyarko E."/>
            <person name="Jarju S."/>
            <person name="Secka A."/>
            <person name="Antonio M."/>
            <person name="Oren A."/>
            <person name="Chaudhuri R.R."/>
            <person name="La Ragione R."/>
            <person name="Hildebrand F."/>
            <person name="Pallen M.J."/>
        </authorList>
    </citation>
    <scope>NUCLEOTIDE SEQUENCE</scope>
    <source>
        <strain evidence="2">ChiHjej8B7-3636</strain>
    </source>
</reference>
<organism evidence="2 3">
    <name type="scientific">Candidatus Microbacterium stercoravium</name>
    <dbReference type="NCBI Taxonomy" id="2838697"/>
    <lineage>
        <taxon>Bacteria</taxon>
        <taxon>Bacillati</taxon>
        <taxon>Actinomycetota</taxon>
        <taxon>Actinomycetes</taxon>
        <taxon>Micrococcales</taxon>
        <taxon>Microbacteriaceae</taxon>
        <taxon>Microbacterium</taxon>
    </lineage>
</organism>
<evidence type="ECO:0000313" key="2">
    <source>
        <dbReference type="EMBL" id="HJA03835.1"/>
    </source>
</evidence>
<reference evidence="2" key="2">
    <citation type="submission" date="2021-04" db="EMBL/GenBank/DDBJ databases">
        <authorList>
            <person name="Gilroy R."/>
        </authorList>
    </citation>
    <scope>NUCLEOTIDE SEQUENCE</scope>
    <source>
        <strain evidence="2">ChiHjej8B7-3636</strain>
    </source>
</reference>
<feature type="chain" id="PRO_5039467586" description="WxL domain-containing protein" evidence="1">
    <location>
        <begin position="29"/>
        <end position="202"/>
    </location>
</feature>
<dbReference type="Proteomes" id="UP000824220">
    <property type="component" value="Unassembled WGS sequence"/>
</dbReference>
<feature type="signal peptide" evidence="1">
    <location>
        <begin position="1"/>
        <end position="28"/>
    </location>
</feature>
<dbReference type="AlphaFoldDB" id="A0A9D2H593"/>
<protein>
    <recommendedName>
        <fullName evidence="4">WxL domain-containing protein</fullName>
    </recommendedName>
</protein>
<gene>
    <name evidence="2" type="ORF">H9800_03120</name>
</gene>
<keyword evidence="1" id="KW-0732">Signal</keyword>
<evidence type="ECO:0008006" key="4">
    <source>
        <dbReference type="Google" id="ProtNLM"/>
    </source>
</evidence>
<dbReference type="EMBL" id="DXAM01000046">
    <property type="protein sequence ID" value="HJA03835.1"/>
    <property type="molecule type" value="Genomic_DNA"/>
</dbReference>
<sequence length="202" mass="20721">MKKSVVLRGSVIAFSAALLVSAGSAAMAEEEKDAHGIGVEVEIAPLAGPGALAMTVDGDSTTLVEGESTDLERVFSGTLPKVTVTDTRAPEDVPEDSFWYVVGTASNFHDEQKKSTIDASSLGWTPRLVEGEGEGTPFVEVGGDVSPSEPGLVDQELLYLAESGEANAGGGVFSASADLDLVVPAAVPAGTYSSTITLSLFE</sequence>